<dbReference type="AlphaFoldDB" id="A0AAE0ZTQ1"/>
<reference evidence="2" key="1">
    <citation type="journal article" date="2023" name="G3 (Bethesda)">
        <title>A reference genome for the long-term kleptoplast-retaining sea slug Elysia crispata morphotype clarki.</title>
        <authorList>
            <person name="Eastman K.E."/>
            <person name="Pendleton A.L."/>
            <person name="Shaikh M.A."/>
            <person name="Suttiyut T."/>
            <person name="Ogas R."/>
            <person name="Tomko P."/>
            <person name="Gavelis G."/>
            <person name="Widhalm J.R."/>
            <person name="Wisecaver J.H."/>
        </authorList>
    </citation>
    <scope>NUCLEOTIDE SEQUENCE</scope>
    <source>
        <strain evidence="2">ECLA1</strain>
    </source>
</reference>
<proteinExistence type="predicted"/>
<evidence type="ECO:0000313" key="2">
    <source>
        <dbReference type="EMBL" id="KAK3774746.1"/>
    </source>
</evidence>
<feature type="region of interest" description="Disordered" evidence="1">
    <location>
        <begin position="1"/>
        <end position="28"/>
    </location>
</feature>
<dbReference type="EMBL" id="JAWDGP010003389">
    <property type="protein sequence ID" value="KAK3774746.1"/>
    <property type="molecule type" value="Genomic_DNA"/>
</dbReference>
<feature type="compositionally biased region" description="Basic and acidic residues" evidence="1">
    <location>
        <begin position="1"/>
        <end position="22"/>
    </location>
</feature>
<accession>A0AAE0ZTQ1</accession>
<keyword evidence="3" id="KW-1185">Reference proteome</keyword>
<sequence>MSDFDRRRPPGTRGRENDEGKWKIGNGMRGEKVGRSAVTGHSVVCPEMTTKGQCSRSRHERSNCEAQRDSCHQIVLHSKQIGNIFMGARSSSWATVNKRKSDPTRGECRVIIVRVSKAKYRTCAGVEGKEYDWSMTGVLELRVGWKEGRKDGASERVGLRSSRCRIFTVTSLFLSVWLLTRDGTKSCNAQPDLTAESLTSPGVPSSRLEWSTPRVKPRLASVNCQPESVTSGQRGRNIELSRGV</sequence>
<organism evidence="2 3">
    <name type="scientific">Elysia crispata</name>
    <name type="common">lettuce slug</name>
    <dbReference type="NCBI Taxonomy" id="231223"/>
    <lineage>
        <taxon>Eukaryota</taxon>
        <taxon>Metazoa</taxon>
        <taxon>Spiralia</taxon>
        <taxon>Lophotrochozoa</taxon>
        <taxon>Mollusca</taxon>
        <taxon>Gastropoda</taxon>
        <taxon>Heterobranchia</taxon>
        <taxon>Euthyneura</taxon>
        <taxon>Panpulmonata</taxon>
        <taxon>Sacoglossa</taxon>
        <taxon>Placobranchoidea</taxon>
        <taxon>Plakobranchidae</taxon>
        <taxon>Elysia</taxon>
    </lineage>
</organism>
<feature type="region of interest" description="Disordered" evidence="1">
    <location>
        <begin position="221"/>
        <end position="244"/>
    </location>
</feature>
<feature type="compositionally biased region" description="Polar residues" evidence="1">
    <location>
        <begin position="222"/>
        <end position="234"/>
    </location>
</feature>
<evidence type="ECO:0000256" key="1">
    <source>
        <dbReference type="SAM" id="MobiDB-lite"/>
    </source>
</evidence>
<comment type="caution">
    <text evidence="2">The sequence shown here is derived from an EMBL/GenBank/DDBJ whole genome shotgun (WGS) entry which is preliminary data.</text>
</comment>
<gene>
    <name evidence="2" type="ORF">RRG08_050905</name>
</gene>
<name>A0AAE0ZTQ1_9GAST</name>
<protein>
    <submittedName>
        <fullName evidence="2">Uncharacterized protein</fullName>
    </submittedName>
</protein>
<evidence type="ECO:0000313" key="3">
    <source>
        <dbReference type="Proteomes" id="UP001283361"/>
    </source>
</evidence>
<dbReference type="Proteomes" id="UP001283361">
    <property type="component" value="Unassembled WGS sequence"/>
</dbReference>